<keyword evidence="5" id="KW-0804">Transcription</keyword>
<dbReference type="InterPro" id="IPR001789">
    <property type="entry name" value="Sig_transdc_resp-reg_receiver"/>
</dbReference>
<dbReference type="InterPro" id="IPR049766">
    <property type="entry name" value="CseB"/>
</dbReference>
<dbReference type="EMBL" id="SHKR01000012">
    <property type="protein sequence ID" value="RZU15979.1"/>
    <property type="molecule type" value="Genomic_DNA"/>
</dbReference>
<dbReference type="RefSeq" id="WP_130444928.1">
    <property type="nucleotide sequence ID" value="NZ_SHKR01000012.1"/>
</dbReference>
<evidence type="ECO:0000313" key="11">
    <source>
        <dbReference type="Proteomes" id="UP000292027"/>
    </source>
</evidence>
<dbReference type="Pfam" id="PF00486">
    <property type="entry name" value="Trans_reg_C"/>
    <property type="match status" value="1"/>
</dbReference>
<dbReference type="SMART" id="SM00448">
    <property type="entry name" value="REC"/>
    <property type="match status" value="1"/>
</dbReference>
<dbReference type="SMART" id="SM00862">
    <property type="entry name" value="Trans_reg_C"/>
    <property type="match status" value="1"/>
</dbReference>
<evidence type="ECO:0000256" key="6">
    <source>
        <dbReference type="PROSITE-ProRule" id="PRU00169"/>
    </source>
</evidence>
<dbReference type="CDD" id="cd17574">
    <property type="entry name" value="REC_OmpR"/>
    <property type="match status" value="1"/>
</dbReference>
<evidence type="ECO:0000256" key="5">
    <source>
        <dbReference type="ARBA" id="ARBA00023163"/>
    </source>
</evidence>
<dbReference type="InterPro" id="IPR011006">
    <property type="entry name" value="CheY-like_superfamily"/>
</dbReference>
<dbReference type="GO" id="GO:0000156">
    <property type="term" value="F:phosphorelay response regulator activity"/>
    <property type="evidence" value="ECO:0007669"/>
    <property type="project" value="TreeGrafter"/>
</dbReference>
<dbReference type="GO" id="GO:0006355">
    <property type="term" value="P:regulation of DNA-templated transcription"/>
    <property type="evidence" value="ECO:0007669"/>
    <property type="project" value="InterPro"/>
</dbReference>
<keyword evidence="3" id="KW-0805">Transcription regulation</keyword>
<sequence>MVPEEPAARILMVEDDAVIREATQLTLERHGYDVTTAEDGLEAIERFEKIHPDVVMLDIMLPGLDGISVCRRVRETSTVPIVMVSARGDALDVVLGLEAGADDYVTKPFDTQVLVARLRAVMRRAVSDPERPAPAAGSGVESFGDLELDREALEVRRGGATVQLTPTELKLLIEFANNPGVVLSRSTLLQRVWDYEWGGDGRLVDVHLQRLRTKIGADRIETVRGFGYKLRA</sequence>
<dbReference type="OrthoDB" id="5511894at2"/>
<dbReference type="CDD" id="cd00383">
    <property type="entry name" value="trans_reg_C"/>
    <property type="match status" value="1"/>
</dbReference>
<comment type="caution">
    <text evidence="10">The sequence shown here is derived from an EMBL/GenBank/DDBJ whole genome shotgun (WGS) entry which is preliminary data.</text>
</comment>
<dbReference type="InterPro" id="IPR039420">
    <property type="entry name" value="WalR-like"/>
</dbReference>
<feature type="domain" description="OmpR/PhoB-type" evidence="9">
    <location>
        <begin position="138"/>
        <end position="232"/>
    </location>
</feature>
<dbReference type="PROSITE" id="PS50110">
    <property type="entry name" value="RESPONSE_REGULATORY"/>
    <property type="match status" value="1"/>
</dbReference>
<reference evidence="10 11" key="1">
    <citation type="journal article" date="2015" name="Stand. Genomic Sci.">
        <title>Genomic Encyclopedia of Bacterial and Archaeal Type Strains, Phase III: the genomes of soil and plant-associated and newly described type strains.</title>
        <authorList>
            <person name="Whitman W.B."/>
            <person name="Woyke T."/>
            <person name="Klenk H.P."/>
            <person name="Zhou Y."/>
            <person name="Lilburn T.G."/>
            <person name="Beck B.J."/>
            <person name="De Vos P."/>
            <person name="Vandamme P."/>
            <person name="Eisen J.A."/>
            <person name="Garrity G."/>
            <person name="Hugenholtz P."/>
            <person name="Kyrpides N.C."/>
        </authorList>
    </citation>
    <scope>NUCLEOTIDE SEQUENCE [LARGE SCALE GENOMIC DNA]</scope>
    <source>
        <strain evidence="10 11">VKM Ac-2540</strain>
    </source>
</reference>
<keyword evidence="11" id="KW-1185">Reference proteome</keyword>
<organism evidence="10 11">
    <name type="scientific">Kribbella rubisoli</name>
    <dbReference type="NCBI Taxonomy" id="3075929"/>
    <lineage>
        <taxon>Bacteria</taxon>
        <taxon>Bacillati</taxon>
        <taxon>Actinomycetota</taxon>
        <taxon>Actinomycetes</taxon>
        <taxon>Propionibacteriales</taxon>
        <taxon>Kribbellaceae</taxon>
        <taxon>Kribbella</taxon>
    </lineage>
</organism>
<dbReference type="FunFam" id="3.40.50.2300:FF:000001">
    <property type="entry name" value="DNA-binding response regulator PhoB"/>
    <property type="match status" value="1"/>
</dbReference>
<feature type="modified residue" description="4-aspartylphosphate" evidence="6">
    <location>
        <position position="58"/>
    </location>
</feature>
<evidence type="ECO:0000256" key="1">
    <source>
        <dbReference type="ARBA" id="ARBA00022553"/>
    </source>
</evidence>
<keyword evidence="2" id="KW-0902">Two-component regulatory system</keyword>
<dbReference type="InterPro" id="IPR036388">
    <property type="entry name" value="WH-like_DNA-bd_sf"/>
</dbReference>
<dbReference type="GO" id="GO:0000976">
    <property type="term" value="F:transcription cis-regulatory region binding"/>
    <property type="evidence" value="ECO:0007669"/>
    <property type="project" value="TreeGrafter"/>
</dbReference>
<dbReference type="PROSITE" id="PS51755">
    <property type="entry name" value="OMPR_PHOB"/>
    <property type="match status" value="1"/>
</dbReference>
<dbReference type="Proteomes" id="UP000292027">
    <property type="component" value="Unassembled WGS sequence"/>
</dbReference>
<evidence type="ECO:0000313" key="10">
    <source>
        <dbReference type="EMBL" id="RZU15979.1"/>
    </source>
</evidence>
<feature type="DNA-binding region" description="OmpR/PhoB-type" evidence="7">
    <location>
        <begin position="138"/>
        <end position="232"/>
    </location>
</feature>
<protein>
    <submittedName>
        <fullName evidence="10">DNA-binding response OmpR family regulator</fullName>
    </submittedName>
</protein>
<gene>
    <name evidence="10" type="ORF">EV645_3521</name>
</gene>
<dbReference type="GO" id="GO:0005829">
    <property type="term" value="C:cytosol"/>
    <property type="evidence" value="ECO:0007669"/>
    <property type="project" value="TreeGrafter"/>
</dbReference>
<evidence type="ECO:0000256" key="2">
    <source>
        <dbReference type="ARBA" id="ARBA00023012"/>
    </source>
</evidence>
<dbReference type="GO" id="GO:0032993">
    <property type="term" value="C:protein-DNA complex"/>
    <property type="evidence" value="ECO:0007669"/>
    <property type="project" value="TreeGrafter"/>
</dbReference>
<keyword evidence="1 6" id="KW-0597">Phosphoprotein</keyword>
<evidence type="ECO:0000259" key="9">
    <source>
        <dbReference type="PROSITE" id="PS51755"/>
    </source>
</evidence>
<dbReference type="FunFam" id="1.10.10.10:FF:000018">
    <property type="entry name" value="DNA-binding response regulator ResD"/>
    <property type="match status" value="1"/>
</dbReference>
<dbReference type="Gene3D" id="1.10.10.10">
    <property type="entry name" value="Winged helix-like DNA-binding domain superfamily/Winged helix DNA-binding domain"/>
    <property type="match status" value="1"/>
</dbReference>
<dbReference type="InterPro" id="IPR001867">
    <property type="entry name" value="OmpR/PhoB-type_DNA-bd"/>
</dbReference>
<proteinExistence type="predicted"/>
<dbReference type="Pfam" id="PF00072">
    <property type="entry name" value="Response_reg"/>
    <property type="match status" value="1"/>
</dbReference>
<evidence type="ECO:0000259" key="8">
    <source>
        <dbReference type="PROSITE" id="PS50110"/>
    </source>
</evidence>
<evidence type="ECO:0000256" key="3">
    <source>
        <dbReference type="ARBA" id="ARBA00023015"/>
    </source>
</evidence>
<name>A0A4Q7X1K3_9ACTN</name>
<dbReference type="NCBIfam" id="NF041733">
    <property type="entry name" value="resp_reg_CseB"/>
    <property type="match status" value="1"/>
</dbReference>
<dbReference type="Gene3D" id="3.40.50.2300">
    <property type="match status" value="1"/>
</dbReference>
<dbReference type="PANTHER" id="PTHR48111:SF21">
    <property type="entry name" value="DNA-BINDING DUAL MASTER TRANSCRIPTIONAL REGULATOR RPAA"/>
    <property type="match status" value="1"/>
</dbReference>
<dbReference type="SUPFAM" id="SSF52172">
    <property type="entry name" value="CheY-like"/>
    <property type="match status" value="1"/>
</dbReference>
<dbReference type="PANTHER" id="PTHR48111">
    <property type="entry name" value="REGULATOR OF RPOS"/>
    <property type="match status" value="1"/>
</dbReference>
<evidence type="ECO:0000256" key="4">
    <source>
        <dbReference type="ARBA" id="ARBA00023125"/>
    </source>
</evidence>
<dbReference type="Gene3D" id="6.10.250.690">
    <property type="match status" value="1"/>
</dbReference>
<dbReference type="AlphaFoldDB" id="A0A4Q7X1K3"/>
<accession>A0A4Q7X1K3</accession>
<keyword evidence="4 7" id="KW-0238">DNA-binding</keyword>
<evidence type="ECO:0000256" key="7">
    <source>
        <dbReference type="PROSITE-ProRule" id="PRU01091"/>
    </source>
</evidence>
<feature type="domain" description="Response regulatory" evidence="8">
    <location>
        <begin position="9"/>
        <end position="122"/>
    </location>
</feature>